<dbReference type="InterPro" id="IPR006391">
    <property type="entry name" value="P-type_ATPase_bsu_IA"/>
</dbReference>
<evidence type="ECO:0000313" key="3">
    <source>
        <dbReference type="EMBL" id="STF44604.1"/>
    </source>
</evidence>
<dbReference type="Proteomes" id="UP000254877">
    <property type="component" value="Unassembled WGS sequence"/>
</dbReference>
<feature type="region of interest" description="Disordered" evidence="1">
    <location>
        <begin position="83"/>
        <end position="120"/>
    </location>
</feature>
<accession>A0A376LLK8</accession>
<organism evidence="3 4">
    <name type="scientific">Escherichia coli</name>
    <dbReference type="NCBI Taxonomy" id="562"/>
    <lineage>
        <taxon>Bacteria</taxon>
        <taxon>Pseudomonadati</taxon>
        <taxon>Pseudomonadota</taxon>
        <taxon>Gammaproteobacteria</taxon>
        <taxon>Enterobacterales</taxon>
        <taxon>Enterobacteriaceae</taxon>
        <taxon>Escherichia</taxon>
    </lineage>
</organism>
<dbReference type="GO" id="GO:0005524">
    <property type="term" value="F:ATP binding"/>
    <property type="evidence" value="ECO:0007669"/>
    <property type="project" value="UniProtKB-KW"/>
</dbReference>
<keyword evidence="2" id="KW-0812">Transmembrane</keyword>
<dbReference type="AlphaFoldDB" id="A0A376LLK8"/>
<keyword evidence="2" id="KW-1133">Transmembrane helix</keyword>
<proteinExistence type="predicted"/>
<dbReference type="GO" id="GO:0016787">
    <property type="term" value="F:hydrolase activity"/>
    <property type="evidence" value="ECO:0007669"/>
    <property type="project" value="UniProtKB-KW"/>
</dbReference>
<evidence type="ECO:0000256" key="1">
    <source>
        <dbReference type="SAM" id="MobiDB-lite"/>
    </source>
</evidence>
<dbReference type="GO" id="GO:0008556">
    <property type="term" value="F:P-type potassium transmembrane transporter activity"/>
    <property type="evidence" value="ECO:0007669"/>
    <property type="project" value="InterPro"/>
</dbReference>
<sequence>MIRESGGDFASVTGGTRILSDWLVIECSVNPGETFLDRMIAMVEGAQRRKTPNEIALTILLIALTIVFLLATATLWPFSRVGRQRGQRNGTGGATGLSDPNHYWRPVVSDRRRRDESDAGRECDCHQRTCS</sequence>
<dbReference type="GO" id="GO:0016020">
    <property type="term" value="C:membrane"/>
    <property type="evidence" value="ECO:0007669"/>
    <property type="project" value="InterPro"/>
</dbReference>
<evidence type="ECO:0000256" key="2">
    <source>
        <dbReference type="SAM" id="Phobius"/>
    </source>
</evidence>
<feature type="compositionally biased region" description="Basic and acidic residues" evidence="1">
    <location>
        <begin position="108"/>
        <end position="120"/>
    </location>
</feature>
<dbReference type="EMBL" id="UGAB01000002">
    <property type="protein sequence ID" value="STF44604.1"/>
    <property type="molecule type" value="Genomic_DNA"/>
</dbReference>
<evidence type="ECO:0000313" key="4">
    <source>
        <dbReference type="Proteomes" id="UP000254877"/>
    </source>
</evidence>
<gene>
    <name evidence="3" type="primary">kdpB_2</name>
    <name evidence="3" type="ORF">NCTC7928_05345</name>
</gene>
<dbReference type="PANTHER" id="PTHR43743:SF1">
    <property type="entry name" value="POTASSIUM-TRANSPORTING ATPASE ATP-BINDING SUBUNIT"/>
    <property type="match status" value="1"/>
</dbReference>
<keyword evidence="2" id="KW-0472">Membrane</keyword>
<dbReference type="PANTHER" id="PTHR43743">
    <property type="entry name" value="POTASSIUM-TRANSPORTING ATPASE ATP-BINDING SUBUNIT"/>
    <property type="match status" value="1"/>
</dbReference>
<dbReference type="EC" id="3.6.3.12" evidence="3"/>
<name>A0A376LLK8_ECOLX</name>
<protein>
    <submittedName>
        <fullName evidence="3">Potassium-transporting ATPase B chain</fullName>
        <ecNumber evidence="3">3.6.3.12</ecNumber>
    </submittedName>
</protein>
<feature type="transmembrane region" description="Helical" evidence="2">
    <location>
        <begin position="55"/>
        <end position="78"/>
    </location>
</feature>
<reference evidence="3 4" key="1">
    <citation type="submission" date="2018-06" db="EMBL/GenBank/DDBJ databases">
        <authorList>
            <consortium name="Pathogen Informatics"/>
            <person name="Doyle S."/>
        </authorList>
    </citation>
    <scope>NUCLEOTIDE SEQUENCE [LARGE SCALE GENOMIC DNA]</scope>
    <source>
        <strain evidence="3 4">NCTC7928</strain>
    </source>
</reference>
<keyword evidence="3" id="KW-0378">Hydrolase</keyword>